<feature type="domain" description="Helix-turn-helix type 11" evidence="1">
    <location>
        <begin position="10"/>
        <end position="62"/>
    </location>
</feature>
<name>A0A967EFG7_9FLAO</name>
<dbReference type="PROSITE" id="PS52050">
    <property type="entry name" value="WYL"/>
    <property type="match status" value="1"/>
</dbReference>
<gene>
    <name evidence="3" type="ORF">FK220_018740</name>
</gene>
<organism evidence="3 4">
    <name type="scientific">Pelagihabitans pacificus</name>
    <dbReference type="NCBI Taxonomy" id="2696054"/>
    <lineage>
        <taxon>Bacteria</taxon>
        <taxon>Pseudomonadati</taxon>
        <taxon>Bacteroidota</taxon>
        <taxon>Flavobacteriia</taxon>
        <taxon>Flavobacteriales</taxon>
        <taxon>Flavobacteriaceae</taxon>
        <taxon>Pelagihabitans</taxon>
    </lineage>
</organism>
<feature type="domain" description="WYL" evidence="2">
    <location>
        <begin position="142"/>
        <end position="208"/>
    </location>
</feature>
<dbReference type="AlphaFoldDB" id="A0A967EFG7"/>
<dbReference type="InterPro" id="IPR026881">
    <property type="entry name" value="WYL_dom"/>
</dbReference>
<evidence type="ECO:0000313" key="4">
    <source>
        <dbReference type="Proteomes" id="UP000707206"/>
    </source>
</evidence>
<protein>
    <submittedName>
        <fullName evidence="3">YafY family transcriptional regulator</fullName>
    </submittedName>
</protein>
<evidence type="ECO:0000259" key="1">
    <source>
        <dbReference type="Pfam" id="PF08279"/>
    </source>
</evidence>
<dbReference type="Pfam" id="PF13280">
    <property type="entry name" value="WYL"/>
    <property type="match status" value="1"/>
</dbReference>
<dbReference type="InterPro" id="IPR013196">
    <property type="entry name" value="HTH_11"/>
</dbReference>
<reference evidence="3" key="2">
    <citation type="submission" date="2020-03" db="EMBL/GenBank/DDBJ databases">
        <title>Flavobacteriaceae bacterium strain TP-CH-4, a member of the family Flavobacteriaceae isolated from a deep-sea seamount.</title>
        <authorList>
            <person name="Zhang D.-C."/>
        </authorList>
    </citation>
    <scope>NUCLEOTIDE SEQUENCE</scope>
    <source>
        <strain evidence="3">TP-CH-4</strain>
    </source>
</reference>
<dbReference type="Gene3D" id="1.10.10.10">
    <property type="entry name" value="Winged helix-like DNA-binding domain superfamily/Winged helix DNA-binding domain"/>
    <property type="match status" value="1"/>
</dbReference>
<dbReference type="InterPro" id="IPR036390">
    <property type="entry name" value="WH_DNA-bd_sf"/>
</dbReference>
<dbReference type="EMBL" id="VIKU02000008">
    <property type="protein sequence ID" value="NHF61398.1"/>
    <property type="molecule type" value="Genomic_DNA"/>
</dbReference>
<proteinExistence type="predicted"/>
<dbReference type="InterPro" id="IPR051534">
    <property type="entry name" value="CBASS_pafABC_assoc_protein"/>
</dbReference>
<dbReference type="PANTHER" id="PTHR34580">
    <property type="match status" value="1"/>
</dbReference>
<dbReference type="PANTHER" id="PTHR34580:SF1">
    <property type="entry name" value="PROTEIN PAFC"/>
    <property type="match status" value="1"/>
</dbReference>
<dbReference type="Proteomes" id="UP000707206">
    <property type="component" value="Unassembled WGS sequence"/>
</dbReference>
<dbReference type="Pfam" id="PF08279">
    <property type="entry name" value="HTH_11"/>
    <property type="match status" value="1"/>
</dbReference>
<comment type="caution">
    <text evidence="3">The sequence shown here is derived from an EMBL/GenBank/DDBJ whole genome shotgun (WGS) entry which is preliminary data.</text>
</comment>
<dbReference type="RefSeq" id="WP_166204999.1">
    <property type="nucleotide sequence ID" value="NZ_VIKU02000008.1"/>
</dbReference>
<evidence type="ECO:0000313" key="3">
    <source>
        <dbReference type="EMBL" id="NHF61398.1"/>
    </source>
</evidence>
<dbReference type="InterPro" id="IPR036388">
    <property type="entry name" value="WH-like_DNA-bd_sf"/>
</dbReference>
<reference evidence="3" key="1">
    <citation type="submission" date="2019-07" db="EMBL/GenBank/DDBJ databases">
        <authorList>
            <person name="De-Chao Zhang Q."/>
        </authorList>
    </citation>
    <scope>NUCLEOTIDE SEQUENCE</scope>
    <source>
        <strain evidence="3">TP-CH-4</strain>
    </source>
</reference>
<dbReference type="SUPFAM" id="SSF46785">
    <property type="entry name" value="Winged helix' DNA-binding domain"/>
    <property type="match status" value="1"/>
</dbReference>
<keyword evidence="4" id="KW-1185">Reference proteome</keyword>
<evidence type="ECO:0000259" key="2">
    <source>
        <dbReference type="Pfam" id="PF13280"/>
    </source>
</evidence>
<sequence>MGEEKPRLARLTAIITQLQSGQLVTAKAIAERHGVSIRTVYRDIRTLEKSGIPIVTEEGKGYSMMEGYHLPPVMFTEEEANALVTAERLIAKNREQSLVEYYQRAIIKIKSVLRQPQKTKLEFLTDRIQVRNNASNEKTSNYLIQLQSAIAAFRVVQMNYRSLNGEESKRSVEPFALYTTQNNWILIALCRKRDDFRAFRLDRIQQLQNTHEHFEPHNLTLEGYLEKCRKEWEHP</sequence>
<accession>A0A967EFG7</accession>